<accession>A0A9Q1H779</accession>
<dbReference type="Proteomes" id="UP001152320">
    <property type="component" value="Chromosome 7"/>
</dbReference>
<proteinExistence type="predicted"/>
<gene>
    <name evidence="1" type="ORF">HOLleu_15547</name>
</gene>
<reference evidence="1" key="1">
    <citation type="submission" date="2021-10" db="EMBL/GenBank/DDBJ databases">
        <title>Tropical sea cucumber genome reveals ecological adaptation and Cuvierian tubules defense mechanism.</title>
        <authorList>
            <person name="Chen T."/>
        </authorList>
    </citation>
    <scope>NUCLEOTIDE SEQUENCE</scope>
    <source>
        <strain evidence="1">Nanhai2018</strain>
        <tissue evidence="1">Muscle</tissue>
    </source>
</reference>
<dbReference type="OrthoDB" id="10064177at2759"/>
<dbReference type="EMBL" id="JAIZAY010000007">
    <property type="protein sequence ID" value="KAJ8038202.1"/>
    <property type="molecule type" value="Genomic_DNA"/>
</dbReference>
<evidence type="ECO:0000313" key="2">
    <source>
        <dbReference type="Proteomes" id="UP001152320"/>
    </source>
</evidence>
<comment type="caution">
    <text evidence="1">The sequence shown here is derived from an EMBL/GenBank/DDBJ whole genome shotgun (WGS) entry which is preliminary data.</text>
</comment>
<keyword evidence="2" id="KW-1185">Reference proteome</keyword>
<evidence type="ECO:0000313" key="1">
    <source>
        <dbReference type="EMBL" id="KAJ8038202.1"/>
    </source>
</evidence>
<protein>
    <submittedName>
        <fullName evidence="1">Uncharacterized protein</fullName>
    </submittedName>
</protein>
<name>A0A9Q1H779_HOLLE</name>
<sequence>MSEVRTRPDGALAGRGRSTVHWVGRSRVSLGAVDKLHVVSSPNYCPAILGPKGHTDMVEFSVRALWLAMTTASPPDESPHRGARPVSVPANGNREASAIEEWVIGVPTAFLGCGSRFSGSLSGIEPRFSVTRHYHDKRITYHRC</sequence>
<dbReference type="AlphaFoldDB" id="A0A9Q1H779"/>
<organism evidence="1 2">
    <name type="scientific">Holothuria leucospilota</name>
    <name type="common">Black long sea cucumber</name>
    <name type="synonym">Mertensiothuria leucospilota</name>
    <dbReference type="NCBI Taxonomy" id="206669"/>
    <lineage>
        <taxon>Eukaryota</taxon>
        <taxon>Metazoa</taxon>
        <taxon>Echinodermata</taxon>
        <taxon>Eleutherozoa</taxon>
        <taxon>Echinozoa</taxon>
        <taxon>Holothuroidea</taxon>
        <taxon>Aspidochirotacea</taxon>
        <taxon>Aspidochirotida</taxon>
        <taxon>Holothuriidae</taxon>
        <taxon>Holothuria</taxon>
    </lineage>
</organism>